<evidence type="ECO:0000313" key="2">
    <source>
        <dbReference type="EMBL" id="KAK2826902.1"/>
    </source>
</evidence>
<evidence type="ECO:0000313" key="3">
    <source>
        <dbReference type="Proteomes" id="UP001187315"/>
    </source>
</evidence>
<dbReference type="GO" id="GO:0006955">
    <property type="term" value="P:immune response"/>
    <property type="evidence" value="ECO:0007669"/>
    <property type="project" value="InterPro"/>
</dbReference>
<organism evidence="2 3">
    <name type="scientific">Tachysurus vachellii</name>
    <name type="common">Darkbarbel catfish</name>
    <name type="synonym">Pelteobagrus vachellii</name>
    <dbReference type="NCBI Taxonomy" id="175792"/>
    <lineage>
        <taxon>Eukaryota</taxon>
        <taxon>Metazoa</taxon>
        <taxon>Chordata</taxon>
        <taxon>Craniata</taxon>
        <taxon>Vertebrata</taxon>
        <taxon>Euteleostomi</taxon>
        <taxon>Actinopterygii</taxon>
        <taxon>Neopterygii</taxon>
        <taxon>Teleostei</taxon>
        <taxon>Ostariophysi</taxon>
        <taxon>Siluriformes</taxon>
        <taxon>Bagridae</taxon>
        <taxon>Tachysurus</taxon>
    </lineage>
</organism>
<protein>
    <submittedName>
        <fullName evidence="2">Uncharacterized protein</fullName>
    </submittedName>
</protein>
<name>A0AA88S4L7_TACVA</name>
<sequence length="136" mass="15295">MKAMIVLLAAAFAFGAPHQNLKSIIKGCSNICHEKELCKSVFVKALKNKTNMCEVRHRQAEFFCQAEKVLSEVKFPTVTPHCNVTKLLRNLNVYNNGMNCTVPKIEVEIDLGSFLEDLKECAKKVFSMTPPTQFSQ</sequence>
<dbReference type="InterPro" id="IPR009079">
    <property type="entry name" value="4_helix_cytokine-like_core"/>
</dbReference>
<proteinExistence type="predicted"/>
<accession>A0AA88S4L7</accession>
<feature type="signal peptide" evidence="1">
    <location>
        <begin position="1"/>
        <end position="15"/>
    </location>
</feature>
<dbReference type="Pfam" id="PF00727">
    <property type="entry name" value="IL4"/>
    <property type="match status" value="1"/>
</dbReference>
<keyword evidence="1" id="KW-0732">Signal</keyword>
<dbReference type="Gene3D" id="1.20.1250.10">
    <property type="match status" value="1"/>
</dbReference>
<feature type="chain" id="PRO_5041712249" evidence="1">
    <location>
        <begin position="16"/>
        <end position="136"/>
    </location>
</feature>
<evidence type="ECO:0000256" key="1">
    <source>
        <dbReference type="SAM" id="SignalP"/>
    </source>
</evidence>
<dbReference type="AlphaFoldDB" id="A0AA88S4L7"/>
<reference evidence="2" key="1">
    <citation type="submission" date="2023-08" db="EMBL/GenBank/DDBJ databases">
        <title>Pelteobagrus vachellii genome.</title>
        <authorList>
            <person name="Liu H."/>
        </authorList>
    </citation>
    <scope>NUCLEOTIDE SEQUENCE</scope>
    <source>
        <strain evidence="2">PRFRI_2022a</strain>
        <tissue evidence="2">Muscle</tissue>
    </source>
</reference>
<dbReference type="GO" id="GO:0005576">
    <property type="term" value="C:extracellular region"/>
    <property type="evidence" value="ECO:0007669"/>
    <property type="project" value="InterPro"/>
</dbReference>
<dbReference type="EMBL" id="JAVHJS010000019">
    <property type="protein sequence ID" value="KAK2826902.1"/>
    <property type="molecule type" value="Genomic_DNA"/>
</dbReference>
<keyword evidence="3" id="KW-1185">Reference proteome</keyword>
<comment type="caution">
    <text evidence="2">The sequence shown here is derived from an EMBL/GenBank/DDBJ whole genome shotgun (WGS) entry which is preliminary data.</text>
</comment>
<dbReference type="GO" id="GO:0008083">
    <property type="term" value="F:growth factor activity"/>
    <property type="evidence" value="ECO:0007669"/>
    <property type="project" value="InterPro"/>
</dbReference>
<dbReference type="Proteomes" id="UP001187315">
    <property type="component" value="Unassembled WGS sequence"/>
</dbReference>
<dbReference type="SUPFAM" id="SSF47266">
    <property type="entry name" value="4-helical cytokines"/>
    <property type="match status" value="1"/>
</dbReference>
<dbReference type="GO" id="GO:0005136">
    <property type="term" value="F:interleukin-4 receptor binding"/>
    <property type="evidence" value="ECO:0007669"/>
    <property type="project" value="InterPro"/>
</dbReference>
<gene>
    <name evidence="2" type="ORF">Q7C36_017828</name>
</gene>
<dbReference type="InterPro" id="IPR002354">
    <property type="entry name" value="IL-4"/>
</dbReference>